<reference evidence="2 3" key="1">
    <citation type="journal article" date="2021" name="Elife">
        <title>Chloroplast acquisition without the gene transfer in kleptoplastic sea slugs, Plakobranchus ocellatus.</title>
        <authorList>
            <person name="Maeda T."/>
            <person name="Takahashi S."/>
            <person name="Yoshida T."/>
            <person name="Shimamura S."/>
            <person name="Takaki Y."/>
            <person name="Nagai Y."/>
            <person name="Toyoda A."/>
            <person name="Suzuki Y."/>
            <person name="Arimoto A."/>
            <person name="Ishii H."/>
            <person name="Satoh N."/>
            <person name="Nishiyama T."/>
            <person name="Hasebe M."/>
            <person name="Maruyama T."/>
            <person name="Minagawa J."/>
            <person name="Obokata J."/>
            <person name="Shigenobu S."/>
        </authorList>
    </citation>
    <scope>NUCLEOTIDE SEQUENCE [LARGE SCALE GENOMIC DNA]</scope>
</reference>
<dbReference type="Proteomes" id="UP000735302">
    <property type="component" value="Unassembled WGS sequence"/>
</dbReference>
<dbReference type="EMBL" id="BLXT01004214">
    <property type="protein sequence ID" value="GFO10992.1"/>
    <property type="molecule type" value="Genomic_DNA"/>
</dbReference>
<feature type="chain" id="PRO_5043394118" evidence="1">
    <location>
        <begin position="24"/>
        <end position="104"/>
    </location>
</feature>
<organism evidence="2 3">
    <name type="scientific">Plakobranchus ocellatus</name>
    <dbReference type="NCBI Taxonomy" id="259542"/>
    <lineage>
        <taxon>Eukaryota</taxon>
        <taxon>Metazoa</taxon>
        <taxon>Spiralia</taxon>
        <taxon>Lophotrochozoa</taxon>
        <taxon>Mollusca</taxon>
        <taxon>Gastropoda</taxon>
        <taxon>Heterobranchia</taxon>
        <taxon>Euthyneura</taxon>
        <taxon>Panpulmonata</taxon>
        <taxon>Sacoglossa</taxon>
        <taxon>Placobranchoidea</taxon>
        <taxon>Plakobranchidae</taxon>
        <taxon>Plakobranchus</taxon>
    </lineage>
</organism>
<gene>
    <name evidence="2" type="ORF">PoB_003749700</name>
</gene>
<dbReference type="AlphaFoldDB" id="A0AAV4AVG3"/>
<comment type="caution">
    <text evidence="2">The sequence shown here is derived from an EMBL/GenBank/DDBJ whole genome shotgun (WGS) entry which is preliminary data.</text>
</comment>
<accession>A0AAV4AVG3</accession>
<keyword evidence="3" id="KW-1185">Reference proteome</keyword>
<proteinExistence type="predicted"/>
<feature type="signal peptide" evidence="1">
    <location>
        <begin position="1"/>
        <end position="23"/>
    </location>
</feature>
<dbReference type="Gene3D" id="1.20.140.150">
    <property type="match status" value="1"/>
</dbReference>
<protein>
    <submittedName>
        <fullName evidence="2">Uncharacterized protein</fullName>
    </submittedName>
</protein>
<evidence type="ECO:0000313" key="3">
    <source>
        <dbReference type="Proteomes" id="UP000735302"/>
    </source>
</evidence>
<evidence type="ECO:0000256" key="1">
    <source>
        <dbReference type="SAM" id="SignalP"/>
    </source>
</evidence>
<sequence length="104" mass="11689">MASCVIFSAIVCVLITTVAVIVAFSTPNWVKFENLPVSDQPDSLCQCSNCECGLWLHCLGGLTDDGSLDNCRWFFSDDFRIEKTLPSKFVDVSKEVNFGELWWE</sequence>
<name>A0AAV4AVG3_9GAST</name>
<evidence type="ECO:0000313" key="2">
    <source>
        <dbReference type="EMBL" id="GFO10992.1"/>
    </source>
</evidence>
<keyword evidence="1" id="KW-0732">Signal</keyword>